<comment type="similarity">
    <text evidence="1 6">Belongs to the NMT family.</text>
</comment>
<evidence type="ECO:0000256" key="3">
    <source>
        <dbReference type="ARBA" id="ARBA00022679"/>
    </source>
</evidence>
<evidence type="ECO:0000256" key="5">
    <source>
        <dbReference type="RuleBase" id="RU000586"/>
    </source>
</evidence>
<evidence type="ECO:0000256" key="4">
    <source>
        <dbReference type="ARBA" id="ARBA00023315"/>
    </source>
</evidence>
<evidence type="ECO:0000313" key="9">
    <source>
        <dbReference type="EMBL" id="EFH58211.1"/>
    </source>
</evidence>
<name>D7LKX0_ARALL</name>
<feature type="domain" description="Glycylpeptide N-tetradecanoyltransferase N-terminal" evidence="7">
    <location>
        <begin position="286"/>
        <end position="434"/>
    </location>
</feature>
<evidence type="ECO:0000256" key="2">
    <source>
        <dbReference type="ARBA" id="ARBA00012923"/>
    </source>
</evidence>
<dbReference type="EMBL" id="GL348716">
    <property type="protein sequence ID" value="EFH58211.1"/>
    <property type="molecule type" value="Genomic_DNA"/>
</dbReference>
<dbReference type="SUPFAM" id="SSF55729">
    <property type="entry name" value="Acyl-CoA N-acyltransferases (Nat)"/>
    <property type="match status" value="2"/>
</dbReference>
<dbReference type="PANTHER" id="PTHR11377:SF17">
    <property type="entry name" value="GLYCYLPEPTIDE N-TETRADECANOYLTRANSFERASE 1-RELATED"/>
    <property type="match status" value="1"/>
</dbReference>
<keyword evidence="3 5" id="KW-0808">Transferase</keyword>
<keyword evidence="10" id="KW-1185">Reference proteome</keyword>
<dbReference type="Gene3D" id="3.40.630.170">
    <property type="match status" value="1"/>
</dbReference>
<dbReference type="EC" id="2.3.1.97" evidence="2 5"/>
<dbReference type="eggNOG" id="KOG2779">
    <property type="taxonomic scope" value="Eukaryota"/>
</dbReference>
<evidence type="ECO:0000259" key="7">
    <source>
        <dbReference type="Pfam" id="PF01233"/>
    </source>
</evidence>
<keyword evidence="4 5" id="KW-0012">Acyltransferase</keyword>
<proteinExistence type="inferred from homology"/>
<evidence type="ECO:0000256" key="1">
    <source>
        <dbReference type="ARBA" id="ARBA00009469"/>
    </source>
</evidence>
<gene>
    <name evidence="9" type="ORF">ARALYDRAFT_903829</name>
</gene>
<evidence type="ECO:0000313" key="10">
    <source>
        <dbReference type="Proteomes" id="UP000008694"/>
    </source>
</evidence>
<comment type="function">
    <text evidence="5">Adds a myristoyl group to the N-terminal glycine residue of certain cellular proteins.</text>
</comment>
<evidence type="ECO:0000259" key="8">
    <source>
        <dbReference type="Pfam" id="PF02799"/>
    </source>
</evidence>
<reference evidence="10" key="1">
    <citation type="journal article" date="2011" name="Nat. Genet.">
        <title>The Arabidopsis lyrata genome sequence and the basis of rapid genome size change.</title>
        <authorList>
            <person name="Hu T.T."/>
            <person name="Pattyn P."/>
            <person name="Bakker E.G."/>
            <person name="Cao J."/>
            <person name="Cheng J.-F."/>
            <person name="Clark R.M."/>
            <person name="Fahlgren N."/>
            <person name="Fawcett J.A."/>
            <person name="Grimwood J."/>
            <person name="Gundlach H."/>
            <person name="Haberer G."/>
            <person name="Hollister J.D."/>
            <person name="Ossowski S."/>
            <person name="Ottilar R.P."/>
            <person name="Salamov A.A."/>
            <person name="Schneeberger K."/>
            <person name="Spannagl M."/>
            <person name="Wang X."/>
            <person name="Yang L."/>
            <person name="Nasrallah M.E."/>
            <person name="Bergelson J."/>
            <person name="Carrington J.C."/>
            <person name="Gaut B.S."/>
            <person name="Schmutz J."/>
            <person name="Mayer K.F.X."/>
            <person name="Van de Peer Y."/>
            <person name="Grigoriev I.V."/>
            <person name="Nordborg M."/>
            <person name="Weigel D."/>
            <person name="Guo Y.-L."/>
        </authorList>
    </citation>
    <scope>NUCLEOTIDE SEQUENCE [LARGE SCALE GENOMIC DNA]</scope>
    <source>
        <strain evidence="10">cv. MN47</strain>
    </source>
</reference>
<dbReference type="AlphaFoldDB" id="D7LKX0"/>
<dbReference type="InterPro" id="IPR022676">
    <property type="entry name" value="NMT_N"/>
</dbReference>
<organism evidence="10">
    <name type="scientific">Arabidopsis lyrata subsp. lyrata</name>
    <name type="common">Lyre-leaved rock-cress</name>
    <dbReference type="NCBI Taxonomy" id="81972"/>
    <lineage>
        <taxon>Eukaryota</taxon>
        <taxon>Viridiplantae</taxon>
        <taxon>Streptophyta</taxon>
        <taxon>Embryophyta</taxon>
        <taxon>Tracheophyta</taxon>
        <taxon>Spermatophyta</taxon>
        <taxon>Magnoliopsida</taxon>
        <taxon>eudicotyledons</taxon>
        <taxon>Gunneridae</taxon>
        <taxon>Pentapetalae</taxon>
        <taxon>rosids</taxon>
        <taxon>malvids</taxon>
        <taxon>Brassicales</taxon>
        <taxon>Brassicaceae</taxon>
        <taxon>Camelineae</taxon>
        <taxon>Arabidopsis</taxon>
    </lineage>
</organism>
<dbReference type="Pfam" id="PF02799">
    <property type="entry name" value="NMT_C"/>
    <property type="match status" value="1"/>
</dbReference>
<dbReference type="InterPro" id="IPR016181">
    <property type="entry name" value="Acyl_CoA_acyltransferase"/>
</dbReference>
<dbReference type="GO" id="GO:0005737">
    <property type="term" value="C:cytoplasm"/>
    <property type="evidence" value="ECO:0007669"/>
    <property type="project" value="TreeGrafter"/>
</dbReference>
<dbReference type="GO" id="GO:0004379">
    <property type="term" value="F:glycylpeptide N-tetradecanoyltransferase activity"/>
    <property type="evidence" value="ECO:0007669"/>
    <property type="project" value="UniProtKB-EC"/>
</dbReference>
<accession>D7LKX0</accession>
<dbReference type="Proteomes" id="UP000008694">
    <property type="component" value="Unassembled WGS sequence"/>
</dbReference>
<dbReference type="HOGENOM" id="CLU_434366_0_0_1"/>
<comment type="catalytic activity">
    <reaction evidence="5">
        <text>N-terminal glycyl-[protein] + tetradecanoyl-CoA = N-tetradecanoylglycyl-[protein] + CoA + H(+)</text>
        <dbReference type="Rhea" id="RHEA:15521"/>
        <dbReference type="Rhea" id="RHEA-COMP:12666"/>
        <dbReference type="Rhea" id="RHEA-COMP:12667"/>
        <dbReference type="ChEBI" id="CHEBI:15378"/>
        <dbReference type="ChEBI" id="CHEBI:57287"/>
        <dbReference type="ChEBI" id="CHEBI:57385"/>
        <dbReference type="ChEBI" id="CHEBI:64723"/>
        <dbReference type="ChEBI" id="CHEBI:133050"/>
        <dbReference type="EC" id="2.3.1.97"/>
    </reaction>
</comment>
<dbReference type="InterPro" id="IPR000903">
    <property type="entry name" value="NMT"/>
</dbReference>
<dbReference type="Gramene" id="scaffold_403330.1">
    <property type="protein sequence ID" value="scaffold_403330.1"/>
    <property type="gene ID" value="scaffold_403330.1"/>
</dbReference>
<dbReference type="PANTHER" id="PTHR11377">
    <property type="entry name" value="N-MYRISTOYL TRANSFERASE"/>
    <property type="match status" value="1"/>
</dbReference>
<feature type="domain" description="Glycylpeptide N-tetradecanoyltransferase C-terminal" evidence="8">
    <location>
        <begin position="441"/>
        <end position="623"/>
    </location>
</feature>
<dbReference type="InterPro" id="IPR022677">
    <property type="entry name" value="NMT_C"/>
</dbReference>
<protein>
    <recommendedName>
        <fullName evidence="2 5">Glycylpeptide N-tetradecanoyltransferase</fullName>
        <ecNumber evidence="2 5">2.3.1.97</ecNumber>
    </recommendedName>
</protein>
<dbReference type="Pfam" id="PF01233">
    <property type="entry name" value="NMT"/>
    <property type="match status" value="1"/>
</dbReference>
<sequence length="630" mass="70729">MMALYRILHSSMCPVSSNALCIEHNVQKTEMSDQGTDLSWTTSELKTQPNSPTNGDQDGVEVNPHRALLEFTLFELNQAVTHASASSDWADAAVLSPSEYILIDDQQNLQLETQDRLALIAVMAKVAAAAAKLAASAALQAKLFAEDAIPKSDDIFKSAKLATEAISLAGIFVSTCCVNKLVEAEESLKRLTVDALVPDAKLKDMGDTSLAEGPVVPATILSEVKKEMKPSDVNACDRAEDCKSSKIQLENMSKSQPGSKTEKADQIVADTKFKDVGDTSLPDGGPVEPATPLSEVKQEPYNLPSPYEWTTCDMNSDDMCSAVYNFLKEQFPDKRYLFQENYSREFLRWALCPPGYHQSWHIGVRAKNSTKLAAFISGVPERIRVHDKVVEIAKITLFCIHKKLRSKKVLPTVMIKEVTRRVHLQNIWQAAYSLPAKRLMDVRFSCALDNTTAKRLTVKLYNLPDATITPGFRKMEQRDVPAVTGLLRNYLSQFGVATDFDENDIEHWFLPREHVIYSYVVETHDVITDLCSFYAVQLTIDDNNPKHETVECAYSYYNVATQTSLLQLMKDALIVSKKEGFDVFYALDVMHNESFLKDLKFKLDDSQMHYYLYNYRLRSALKPSEFGIVF</sequence>
<evidence type="ECO:0000256" key="6">
    <source>
        <dbReference type="RuleBase" id="RU004178"/>
    </source>
</evidence>